<dbReference type="EMBL" id="CP128986">
    <property type="protein sequence ID" value="WOC12995.1"/>
    <property type="molecule type" value="Genomic_DNA"/>
</dbReference>
<reference evidence="1" key="1">
    <citation type="submission" date="2023-06" db="EMBL/GenBank/DDBJ databases">
        <title>Gordonia sp. nov. and Pseudochrobactrum sp. nov., two species isolated from the burying beetle Nicrophorus vespilloides.</title>
        <authorList>
            <person name="Poehlein A."/>
            <person name="Guzman J."/>
            <person name="Daniel R."/>
            <person name="Vilcinskas A."/>
        </authorList>
    </citation>
    <scope>NUCLEOTIDE SEQUENCE</scope>
    <source>
        <strain evidence="1">MP11Mi</strain>
    </source>
</reference>
<protein>
    <submittedName>
        <fullName evidence="1">Uncharacterized protein</fullName>
    </submittedName>
</protein>
<accession>A0AA97CXJ3</accession>
<organism evidence="1">
    <name type="scientific">Gordonia sp. MP11Mi</name>
    <dbReference type="NCBI Taxonomy" id="3022769"/>
    <lineage>
        <taxon>Bacteria</taxon>
        <taxon>Bacillati</taxon>
        <taxon>Actinomycetota</taxon>
        <taxon>Actinomycetes</taxon>
        <taxon>Mycobacteriales</taxon>
        <taxon>Gordoniaceae</taxon>
        <taxon>Gordonia</taxon>
    </lineage>
</organism>
<name>A0AA97CXJ3_9ACTN</name>
<gene>
    <name evidence="1" type="ORF">MP11Mi_20910</name>
</gene>
<dbReference type="AlphaFoldDB" id="A0AA97CXJ3"/>
<sequence length="97" mass="11016">MPGDEVVTLGVEHELRDAFSGNGSVRPLADIPGRGKTVGLAGGFLYEGTDLWSDTQYVFDSSRLVLRQQTFTCEVSRRNEYIDAMREVRDWFMRIVQ</sequence>
<evidence type="ECO:0000313" key="1">
    <source>
        <dbReference type="EMBL" id="WOC12995.1"/>
    </source>
</evidence>
<proteinExistence type="predicted"/>